<keyword evidence="3" id="KW-1185">Reference proteome</keyword>
<accession>A0ABQ2E551</accession>
<evidence type="ECO:0000313" key="2">
    <source>
        <dbReference type="EMBL" id="GGJ96288.1"/>
    </source>
</evidence>
<name>A0ABQ2E551_9GAMM</name>
<feature type="compositionally biased region" description="Basic and acidic residues" evidence="1">
    <location>
        <begin position="79"/>
        <end position="100"/>
    </location>
</feature>
<dbReference type="EMBL" id="BMME01000001">
    <property type="protein sequence ID" value="GGJ96288.1"/>
    <property type="molecule type" value="Genomic_DNA"/>
</dbReference>
<sequence length="228" mass="24392">MSIERSSQSSAADAARAREGTSEARERPPANREQSDRFRDALDHARQGVQQQPQRLGEAQAEIEHGGDSAELRQAATEDAVHRAGERERGDGGGHAHDGAEGEARLLDPALLWQAQHALRGDAPAALPAPVGASNAVLELIERHVRQLAVAGGAADAQGDGQVLLRLADATLPGTDLLLSREGDGWVLRADVRSRGSYDAIRDAVPELMKRFAERNLGALRVDPHFHG</sequence>
<comment type="caution">
    <text evidence="2">The sequence shown here is derived from an EMBL/GenBank/DDBJ whole genome shotgun (WGS) entry which is preliminary data.</text>
</comment>
<feature type="region of interest" description="Disordered" evidence="1">
    <location>
        <begin position="1"/>
        <end position="100"/>
    </location>
</feature>
<protein>
    <recommendedName>
        <fullName evidence="4">Flagellar hook-length control protein FliK</fullName>
    </recommendedName>
</protein>
<organism evidence="2 3">
    <name type="scientific">Luteimonas terricola</name>
    <dbReference type="NCBI Taxonomy" id="645597"/>
    <lineage>
        <taxon>Bacteria</taxon>
        <taxon>Pseudomonadati</taxon>
        <taxon>Pseudomonadota</taxon>
        <taxon>Gammaproteobacteria</taxon>
        <taxon>Lysobacterales</taxon>
        <taxon>Lysobacteraceae</taxon>
        <taxon>Luteimonas</taxon>
    </lineage>
</organism>
<dbReference type="RefSeq" id="WP_132985898.1">
    <property type="nucleotide sequence ID" value="NZ_BMME01000001.1"/>
</dbReference>
<proteinExistence type="predicted"/>
<dbReference type="Proteomes" id="UP000599009">
    <property type="component" value="Unassembled WGS sequence"/>
</dbReference>
<feature type="compositionally biased region" description="Low complexity" evidence="1">
    <location>
        <begin position="1"/>
        <end position="14"/>
    </location>
</feature>
<evidence type="ECO:0000313" key="3">
    <source>
        <dbReference type="Proteomes" id="UP000599009"/>
    </source>
</evidence>
<evidence type="ECO:0008006" key="4">
    <source>
        <dbReference type="Google" id="ProtNLM"/>
    </source>
</evidence>
<feature type="compositionally biased region" description="Basic and acidic residues" evidence="1">
    <location>
        <begin position="62"/>
        <end position="71"/>
    </location>
</feature>
<gene>
    <name evidence="2" type="ORF">GCM10011394_01340</name>
</gene>
<feature type="compositionally biased region" description="Basic and acidic residues" evidence="1">
    <location>
        <begin position="15"/>
        <end position="46"/>
    </location>
</feature>
<reference evidence="3" key="1">
    <citation type="journal article" date="2019" name="Int. J. Syst. Evol. Microbiol.">
        <title>The Global Catalogue of Microorganisms (GCM) 10K type strain sequencing project: providing services to taxonomists for standard genome sequencing and annotation.</title>
        <authorList>
            <consortium name="The Broad Institute Genomics Platform"/>
            <consortium name="The Broad Institute Genome Sequencing Center for Infectious Disease"/>
            <person name="Wu L."/>
            <person name="Ma J."/>
        </authorList>
    </citation>
    <scope>NUCLEOTIDE SEQUENCE [LARGE SCALE GENOMIC DNA]</scope>
    <source>
        <strain evidence="3">CGMCC 1.8985</strain>
    </source>
</reference>
<evidence type="ECO:0000256" key="1">
    <source>
        <dbReference type="SAM" id="MobiDB-lite"/>
    </source>
</evidence>